<feature type="repeat" description="TPR" evidence="3">
    <location>
        <begin position="603"/>
        <end position="636"/>
    </location>
</feature>
<dbReference type="Gene3D" id="3.90.176.10">
    <property type="entry name" value="Toxin ADP-ribosyltransferase, Chain A, domain 1"/>
    <property type="match status" value="1"/>
</dbReference>
<gene>
    <name evidence="5" type="ORF">XAT740_LOCUS40705</name>
</gene>
<evidence type="ECO:0000313" key="6">
    <source>
        <dbReference type="Proteomes" id="UP000663828"/>
    </source>
</evidence>
<evidence type="ECO:0000313" key="5">
    <source>
        <dbReference type="EMBL" id="CAF1519513.1"/>
    </source>
</evidence>
<evidence type="ECO:0000256" key="3">
    <source>
        <dbReference type="PROSITE-ProRule" id="PRU00339"/>
    </source>
</evidence>
<evidence type="ECO:0008006" key="7">
    <source>
        <dbReference type="Google" id="ProtNLM"/>
    </source>
</evidence>
<feature type="repeat" description="TPR" evidence="3">
    <location>
        <begin position="523"/>
        <end position="556"/>
    </location>
</feature>
<keyword evidence="1" id="KW-0677">Repeat</keyword>
<sequence length="705" mass="81304">MGAANGKGSSNVSFNQAKSVVKPLTGHDKNLPVSSNRQSDGENSTKTGSSLRFVEDIILIWLDSSLAKPDESTKSALEQIVRVTDIFKTFADVEQCCQFISSVQDEKIFLIVSGSLGPKIAPRIENFNQVSSIFIYCGNKANHEQWIKQYKKIRSLHTQVRELCETVKFQIRQYDKGITSISILPVAATIQMNPSNKEFIIFQVLKSMLIENHYDKSFRREFMNYSRQFYSENRYQSNIIDTFEDNYGLHSPIWWYTRRCCIYFMLRRAFAMQDAEILYKLAFFIRDLHRDIKKSYLQVHNHQHRAMSVYRSTRMTNDMFANVEKNANGLLAFNDFLLTTLERSMALKFANSLRSDSNYVAVIFKIDIDPVTSSVPYISLNNLSYLSNTEGEILFSMNTIFHITQIQRLNERLYEITLVPVTKKDEQIRKVVEYIQQTTANVPGWYKLGKILLEAYEYDQLKSLYEYILSQTDDTRREERAYLQHELGYIQDLRNDLPSAINYYKQALETCQKFLPVNHAGVATTYANLAAALQRQGDFSGAMNYYRQALKCGTNDDLNYVLQSINIATLLQSQGNYSEAEKKYEQSINTLLHDFPVEQLLVADVYHHLASLAYSMKDYKKALSNYEKVIVLEEKILPVNHSTLISTYFNIATTYEALGNDDKAIFYAEKAANVAQAIFGNDHAETQDNRNYLKRLRQKTVSAKF</sequence>
<dbReference type="EMBL" id="CAJNOR010004663">
    <property type="protein sequence ID" value="CAF1519513.1"/>
    <property type="molecule type" value="Genomic_DNA"/>
</dbReference>
<proteinExistence type="predicted"/>
<dbReference type="PROSITE" id="PS50005">
    <property type="entry name" value="TPR"/>
    <property type="match status" value="2"/>
</dbReference>
<accession>A0A815U9T0</accession>
<dbReference type="SMART" id="SM00028">
    <property type="entry name" value="TPR"/>
    <property type="match status" value="5"/>
</dbReference>
<dbReference type="Gene3D" id="1.25.40.10">
    <property type="entry name" value="Tetratricopeptide repeat domain"/>
    <property type="match status" value="2"/>
</dbReference>
<dbReference type="PANTHER" id="PTHR45641">
    <property type="entry name" value="TETRATRICOPEPTIDE REPEAT PROTEIN (AFU_ORTHOLOGUE AFUA_6G03870)"/>
    <property type="match status" value="1"/>
</dbReference>
<feature type="compositionally biased region" description="Polar residues" evidence="4">
    <location>
        <begin position="32"/>
        <end position="47"/>
    </location>
</feature>
<keyword evidence="6" id="KW-1185">Reference proteome</keyword>
<evidence type="ECO:0000256" key="4">
    <source>
        <dbReference type="SAM" id="MobiDB-lite"/>
    </source>
</evidence>
<dbReference type="Pfam" id="PF13176">
    <property type="entry name" value="TPR_7"/>
    <property type="match status" value="1"/>
</dbReference>
<dbReference type="Pfam" id="PF13424">
    <property type="entry name" value="TPR_12"/>
    <property type="match status" value="2"/>
</dbReference>
<dbReference type="Proteomes" id="UP000663828">
    <property type="component" value="Unassembled WGS sequence"/>
</dbReference>
<reference evidence="5" key="1">
    <citation type="submission" date="2021-02" db="EMBL/GenBank/DDBJ databases">
        <authorList>
            <person name="Nowell W R."/>
        </authorList>
    </citation>
    <scope>NUCLEOTIDE SEQUENCE</scope>
</reference>
<feature type="region of interest" description="Disordered" evidence="4">
    <location>
        <begin position="21"/>
        <end position="47"/>
    </location>
</feature>
<evidence type="ECO:0000256" key="1">
    <source>
        <dbReference type="ARBA" id="ARBA00022737"/>
    </source>
</evidence>
<dbReference type="SUPFAM" id="SSF48452">
    <property type="entry name" value="TPR-like"/>
    <property type="match status" value="1"/>
</dbReference>
<dbReference type="InterPro" id="IPR019734">
    <property type="entry name" value="TPR_rpt"/>
</dbReference>
<dbReference type="AlphaFoldDB" id="A0A815U9T0"/>
<keyword evidence="2 3" id="KW-0802">TPR repeat</keyword>
<evidence type="ECO:0000256" key="2">
    <source>
        <dbReference type="ARBA" id="ARBA00022803"/>
    </source>
</evidence>
<protein>
    <recommendedName>
        <fullName evidence="7">Tetratricopeptide repeat protein</fullName>
    </recommendedName>
</protein>
<comment type="caution">
    <text evidence="5">The sequence shown here is derived from an EMBL/GenBank/DDBJ whole genome shotgun (WGS) entry which is preliminary data.</text>
</comment>
<dbReference type="PANTHER" id="PTHR45641:SF19">
    <property type="entry name" value="NEPHROCYSTIN-3"/>
    <property type="match status" value="1"/>
</dbReference>
<name>A0A815U9T0_ADIRI</name>
<dbReference type="SUPFAM" id="SSF56399">
    <property type="entry name" value="ADP-ribosylation"/>
    <property type="match status" value="1"/>
</dbReference>
<dbReference type="InterPro" id="IPR011990">
    <property type="entry name" value="TPR-like_helical_dom_sf"/>
</dbReference>
<organism evidence="5 6">
    <name type="scientific">Adineta ricciae</name>
    <name type="common">Rotifer</name>
    <dbReference type="NCBI Taxonomy" id="249248"/>
    <lineage>
        <taxon>Eukaryota</taxon>
        <taxon>Metazoa</taxon>
        <taxon>Spiralia</taxon>
        <taxon>Gnathifera</taxon>
        <taxon>Rotifera</taxon>
        <taxon>Eurotatoria</taxon>
        <taxon>Bdelloidea</taxon>
        <taxon>Adinetida</taxon>
        <taxon>Adinetidae</taxon>
        <taxon>Adineta</taxon>
    </lineage>
</organism>